<sequence length="139" mass="14280">MHRRARTARILAAAALAACALTTAPVADAAPQPPAGSLFLTVSGADGELTRMARLDCDPAGGSHPLAAEACTALRAADGNPDRLVAQRLVCTEEHAPVTAHVTGAWRGTLVDWSRTYPNACHLRAATGALFQFPAATGA</sequence>
<gene>
    <name evidence="9" type="ORF">HUT08_34745</name>
</gene>
<evidence type="ECO:0000313" key="10">
    <source>
        <dbReference type="Proteomes" id="UP000509303"/>
    </source>
</evidence>
<evidence type="ECO:0000259" key="8">
    <source>
        <dbReference type="Pfam" id="PF00720"/>
    </source>
</evidence>
<dbReference type="InterPro" id="IPR036819">
    <property type="entry name" value="Subtilisin_inhibitor-like_sf"/>
</dbReference>
<dbReference type="GO" id="GO:0005576">
    <property type="term" value="C:extracellular region"/>
    <property type="evidence" value="ECO:0007669"/>
    <property type="project" value="UniProtKB-SubCell"/>
</dbReference>
<comment type="subcellular location">
    <subcellularLocation>
        <location evidence="1">Secreted</location>
    </subcellularLocation>
</comment>
<dbReference type="PROSITE" id="PS00999">
    <property type="entry name" value="SSI"/>
    <property type="match status" value="1"/>
</dbReference>
<evidence type="ECO:0000256" key="1">
    <source>
        <dbReference type="ARBA" id="ARBA00004613"/>
    </source>
</evidence>
<feature type="chain" id="PRO_5028956351" evidence="7">
    <location>
        <begin position="30"/>
        <end position="139"/>
    </location>
</feature>
<protein>
    <submittedName>
        <fullName evidence="9">Protease inhibitor</fullName>
    </submittedName>
</protein>
<feature type="domain" description="Subtilisin inhibitor" evidence="8">
    <location>
        <begin position="37"/>
        <end position="119"/>
    </location>
</feature>
<keyword evidence="5" id="KW-0722">Serine protease inhibitor</keyword>
<dbReference type="GO" id="GO:0004867">
    <property type="term" value="F:serine-type endopeptidase inhibitor activity"/>
    <property type="evidence" value="ECO:0007669"/>
    <property type="project" value="UniProtKB-KW"/>
</dbReference>
<keyword evidence="6" id="KW-1015">Disulfide bond</keyword>
<evidence type="ECO:0000256" key="4">
    <source>
        <dbReference type="ARBA" id="ARBA00022690"/>
    </source>
</evidence>
<dbReference type="AlphaFoldDB" id="A0A7H8NH87"/>
<keyword evidence="7" id="KW-0732">Signal</keyword>
<organism evidence="9 10">
    <name type="scientific">Streptomyces buecherae</name>
    <dbReference type="NCBI Taxonomy" id="2763006"/>
    <lineage>
        <taxon>Bacteria</taxon>
        <taxon>Bacillati</taxon>
        <taxon>Actinomycetota</taxon>
        <taxon>Actinomycetes</taxon>
        <taxon>Kitasatosporales</taxon>
        <taxon>Streptomycetaceae</taxon>
        <taxon>Streptomyces</taxon>
    </lineage>
</organism>
<dbReference type="Proteomes" id="UP000509303">
    <property type="component" value="Chromosome"/>
</dbReference>
<proteinExistence type="inferred from homology"/>
<feature type="signal peptide" evidence="7">
    <location>
        <begin position="1"/>
        <end position="29"/>
    </location>
</feature>
<comment type="similarity">
    <text evidence="2">Belongs to the protease inhibitor I16 (SSI) family.</text>
</comment>
<evidence type="ECO:0000256" key="6">
    <source>
        <dbReference type="ARBA" id="ARBA00023157"/>
    </source>
</evidence>
<reference evidence="9 10" key="1">
    <citation type="submission" date="2020-06" db="EMBL/GenBank/DDBJ databases">
        <title>Genome mining for natural products.</title>
        <authorList>
            <person name="Zhang B."/>
            <person name="Shi J."/>
            <person name="Ge H."/>
        </authorList>
    </citation>
    <scope>NUCLEOTIDE SEQUENCE [LARGE SCALE GENOMIC DNA]</scope>
    <source>
        <strain evidence="9 10">NA00687</strain>
    </source>
</reference>
<evidence type="ECO:0000256" key="7">
    <source>
        <dbReference type="SAM" id="SignalP"/>
    </source>
</evidence>
<dbReference type="InterPro" id="IPR023549">
    <property type="entry name" value="Subtilisin_inhibitor"/>
</dbReference>
<dbReference type="Gene3D" id="3.30.350.10">
    <property type="entry name" value="Subtilisin inhibitor-like"/>
    <property type="match status" value="1"/>
</dbReference>
<dbReference type="Pfam" id="PF00720">
    <property type="entry name" value="SSI"/>
    <property type="match status" value="1"/>
</dbReference>
<dbReference type="EMBL" id="CP054929">
    <property type="protein sequence ID" value="QKW53861.1"/>
    <property type="molecule type" value="Genomic_DNA"/>
</dbReference>
<keyword evidence="4" id="KW-0646">Protease inhibitor</keyword>
<evidence type="ECO:0000256" key="5">
    <source>
        <dbReference type="ARBA" id="ARBA00022900"/>
    </source>
</evidence>
<name>A0A7H8NH87_9ACTN</name>
<accession>A0A7H8NH87</accession>
<evidence type="ECO:0000256" key="2">
    <source>
        <dbReference type="ARBA" id="ARBA00010472"/>
    </source>
</evidence>
<dbReference type="SUPFAM" id="SSF55399">
    <property type="entry name" value="Subtilisin inhibitor"/>
    <property type="match status" value="1"/>
</dbReference>
<dbReference type="InterPro" id="IPR020054">
    <property type="entry name" value="Prot_inh_SSI_I16_CS"/>
</dbReference>
<evidence type="ECO:0000313" key="9">
    <source>
        <dbReference type="EMBL" id="QKW53861.1"/>
    </source>
</evidence>
<dbReference type="RefSeq" id="WP_176165565.1">
    <property type="nucleotide sequence ID" value="NZ_CP054929.1"/>
</dbReference>
<keyword evidence="3" id="KW-0964">Secreted</keyword>
<evidence type="ECO:0000256" key="3">
    <source>
        <dbReference type="ARBA" id="ARBA00022525"/>
    </source>
</evidence>
<keyword evidence="10" id="KW-1185">Reference proteome</keyword>